<organism evidence="3 4">
    <name type="scientific">Shewanella denitrificans (strain OS217 / ATCC BAA-1090 / DSM 15013)</name>
    <dbReference type="NCBI Taxonomy" id="318161"/>
    <lineage>
        <taxon>Bacteria</taxon>
        <taxon>Pseudomonadati</taxon>
        <taxon>Pseudomonadota</taxon>
        <taxon>Gammaproteobacteria</taxon>
        <taxon>Alteromonadales</taxon>
        <taxon>Shewanellaceae</taxon>
        <taxon>Shewanella</taxon>
    </lineage>
</organism>
<sequence length="149" mass="16816">MVNHLSKSIALMLVLIGISFSGLANAEQKQKVGNYDIHYMALSSTFITPAIAKTYGIERSRYTGLVNITVLDASQEHMPAVAVEISGLANNLLDARIELEFKEIREGDSIYYIAQVPYRDDQEINFDISIKYNSKLNTSVKFKQKFYID</sequence>
<protein>
    <recommendedName>
        <fullName evidence="2">DUF4426 domain-containing protein</fullName>
    </recommendedName>
</protein>
<dbReference type="OrthoDB" id="8563353at2"/>
<dbReference type="STRING" id="318161.Sden_2685"/>
<keyword evidence="1" id="KW-0732">Signal</keyword>
<proteinExistence type="predicted"/>
<evidence type="ECO:0000259" key="2">
    <source>
        <dbReference type="Pfam" id="PF14467"/>
    </source>
</evidence>
<dbReference type="KEGG" id="sdn:Sden_2685"/>
<name>Q12KR2_SHEDO</name>
<feature type="signal peptide" evidence="1">
    <location>
        <begin position="1"/>
        <end position="26"/>
    </location>
</feature>
<evidence type="ECO:0000313" key="3">
    <source>
        <dbReference type="EMBL" id="ABE55964.1"/>
    </source>
</evidence>
<dbReference type="Pfam" id="PF14467">
    <property type="entry name" value="DUF4426"/>
    <property type="match status" value="1"/>
</dbReference>
<feature type="domain" description="DUF4426" evidence="2">
    <location>
        <begin position="29"/>
        <end position="149"/>
    </location>
</feature>
<gene>
    <name evidence="3" type="ordered locus">Sden_2685</name>
</gene>
<dbReference type="Proteomes" id="UP000001982">
    <property type="component" value="Chromosome"/>
</dbReference>
<dbReference type="eggNOG" id="ENOG503303T">
    <property type="taxonomic scope" value="Bacteria"/>
</dbReference>
<dbReference type="HOGENOM" id="CLU_141658_0_0_6"/>
<dbReference type="InterPro" id="IPR025218">
    <property type="entry name" value="DUF4426"/>
</dbReference>
<dbReference type="AlphaFoldDB" id="Q12KR2"/>
<keyword evidence="4" id="KW-1185">Reference proteome</keyword>
<accession>Q12KR2</accession>
<evidence type="ECO:0000256" key="1">
    <source>
        <dbReference type="SAM" id="SignalP"/>
    </source>
</evidence>
<evidence type="ECO:0000313" key="4">
    <source>
        <dbReference type="Proteomes" id="UP000001982"/>
    </source>
</evidence>
<dbReference type="EMBL" id="CP000302">
    <property type="protein sequence ID" value="ABE55964.1"/>
    <property type="molecule type" value="Genomic_DNA"/>
</dbReference>
<reference evidence="3 4" key="1">
    <citation type="submission" date="2006-03" db="EMBL/GenBank/DDBJ databases">
        <title>Complete sequence of Shewanella denitrificans OS217.</title>
        <authorList>
            <consortium name="US DOE Joint Genome Institute"/>
            <person name="Copeland A."/>
            <person name="Lucas S."/>
            <person name="Lapidus A."/>
            <person name="Barry K."/>
            <person name="Detter J.C."/>
            <person name="Glavina del Rio T."/>
            <person name="Hammon N."/>
            <person name="Israni S."/>
            <person name="Dalin E."/>
            <person name="Tice H."/>
            <person name="Pitluck S."/>
            <person name="Brettin T."/>
            <person name="Bruce D."/>
            <person name="Han C."/>
            <person name="Tapia R."/>
            <person name="Gilna P."/>
            <person name="Kiss H."/>
            <person name="Schmutz J."/>
            <person name="Larimer F."/>
            <person name="Land M."/>
            <person name="Hauser L."/>
            <person name="Kyrpides N."/>
            <person name="Lykidis A."/>
            <person name="Richardson P."/>
        </authorList>
    </citation>
    <scope>NUCLEOTIDE SEQUENCE [LARGE SCALE GENOMIC DNA]</scope>
    <source>
        <strain evidence="4">OS217 / ATCC BAA-1090 / DSM 15013</strain>
    </source>
</reference>
<dbReference type="Gene3D" id="2.60.40.3340">
    <property type="entry name" value="Domain of unknown function DUF4426"/>
    <property type="match status" value="1"/>
</dbReference>
<feature type="chain" id="PRO_5004181632" description="DUF4426 domain-containing protein" evidence="1">
    <location>
        <begin position="27"/>
        <end position="149"/>
    </location>
</feature>